<sequence>MRELYGNSKYEPLKKDFWTAQEKDYSQAPKPEKEDDRFYDRKFRKAVNLQSSVLTHEDKDLREERTKQYGMDPQRLNMASNASWNCQNGYQKPVNAGKIDAYKMKQNQLNSQVLEQTDYAHYAPLGKKAVDMNNIYAKPEVTKSSPGKKVVDPSLSYANGNWTDTDVKGQIKKDYSQYDRKDMKHKQMVSALDDHGFGQAADPKDHGDEYAEKHSQYVPAKTANASIKQKNLASNFAGHDALRYYEKPADPVQTTVVDIDLSGLPPSCDDQTVKRVANVKHVISTDLQHDNLTGACKGEGRIKIRLNEEESLEQVRLNFLKAGYVVKNHTEDARKKPNLTGPPKDTGEHRFYNPKMKKEHELMTKFENKLA</sequence>
<gene>
    <name evidence="1" type="ORF">SINC0208_LOCUS2144</name>
</gene>
<evidence type="ECO:0000313" key="1">
    <source>
        <dbReference type="EMBL" id="CAE0321563.1"/>
    </source>
</evidence>
<protein>
    <submittedName>
        <fullName evidence="1">Uncharacterized protein</fullName>
    </submittedName>
</protein>
<organism evidence="1">
    <name type="scientific">Strombidium inclinatum</name>
    <dbReference type="NCBI Taxonomy" id="197538"/>
    <lineage>
        <taxon>Eukaryota</taxon>
        <taxon>Sar</taxon>
        <taxon>Alveolata</taxon>
        <taxon>Ciliophora</taxon>
        <taxon>Intramacronucleata</taxon>
        <taxon>Spirotrichea</taxon>
        <taxon>Oligotrichia</taxon>
        <taxon>Strombidiidae</taxon>
        <taxon>Strombidium</taxon>
    </lineage>
</organism>
<name>A0A7S3IEP1_9SPIT</name>
<proteinExistence type="predicted"/>
<accession>A0A7S3IEP1</accession>
<dbReference type="AlphaFoldDB" id="A0A7S3IEP1"/>
<dbReference type="EMBL" id="HBIH01005043">
    <property type="protein sequence ID" value="CAE0321563.1"/>
    <property type="molecule type" value="Transcribed_RNA"/>
</dbReference>
<reference evidence="1" key="1">
    <citation type="submission" date="2021-01" db="EMBL/GenBank/DDBJ databases">
        <authorList>
            <person name="Corre E."/>
            <person name="Pelletier E."/>
            <person name="Niang G."/>
            <person name="Scheremetjew M."/>
            <person name="Finn R."/>
            <person name="Kale V."/>
            <person name="Holt S."/>
            <person name="Cochrane G."/>
            <person name="Meng A."/>
            <person name="Brown T."/>
            <person name="Cohen L."/>
        </authorList>
    </citation>
    <scope>NUCLEOTIDE SEQUENCE</scope>
    <source>
        <strain evidence="1">S3</strain>
    </source>
</reference>